<keyword evidence="2" id="KW-1185">Reference proteome</keyword>
<sequence length="104" mass="12148">MSLLSVTFHSTADIQNQWSDYFTTELHQMVENLLDVEKYILSEVESDMVSEGQNTNLLLMFSDAEKRQDFVEIELTNITEIIEKKFADQVMVFVTFLNPSKTRF</sequence>
<proteinExistence type="predicted"/>
<evidence type="ECO:0000313" key="1">
    <source>
        <dbReference type="EMBL" id="SFI60813.1"/>
    </source>
</evidence>
<dbReference type="RefSeq" id="WP_089819339.1">
    <property type="nucleotide sequence ID" value="NZ_FORQ01000001.1"/>
</dbReference>
<dbReference type="Pfam" id="PF14114">
    <property type="entry name" value="DUF4286"/>
    <property type="match status" value="1"/>
</dbReference>
<dbReference type="InterPro" id="IPR025563">
    <property type="entry name" value="DUF4286"/>
</dbReference>
<protein>
    <recommendedName>
        <fullName evidence="3">DUF4286 family protein</fullName>
    </recommendedName>
</protein>
<reference evidence="2" key="1">
    <citation type="submission" date="2016-10" db="EMBL/GenBank/DDBJ databases">
        <authorList>
            <person name="Varghese N."/>
            <person name="Submissions S."/>
        </authorList>
    </citation>
    <scope>NUCLEOTIDE SEQUENCE [LARGE SCALE GENOMIC DNA]</scope>
    <source>
        <strain evidence="2">DSM 22251</strain>
    </source>
</reference>
<accession>A0A1I3JKM6</accession>
<name>A0A1I3JKM6_9FLAO</name>
<gene>
    <name evidence="1" type="ORF">SAMN05421638_0237</name>
</gene>
<evidence type="ECO:0008006" key="3">
    <source>
        <dbReference type="Google" id="ProtNLM"/>
    </source>
</evidence>
<dbReference type="EMBL" id="FORQ01000001">
    <property type="protein sequence ID" value="SFI60813.1"/>
    <property type="molecule type" value="Genomic_DNA"/>
</dbReference>
<evidence type="ECO:0000313" key="2">
    <source>
        <dbReference type="Proteomes" id="UP000242560"/>
    </source>
</evidence>
<dbReference type="AlphaFoldDB" id="A0A1I3JKM6"/>
<dbReference type="Proteomes" id="UP000242560">
    <property type="component" value="Unassembled WGS sequence"/>
</dbReference>
<organism evidence="1 2">
    <name type="scientific">Kaistella treverensis</name>
    <dbReference type="NCBI Taxonomy" id="631455"/>
    <lineage>
        <taxon>Bacteria</taxon>
        <taxon>Pseudomonadati</taxon>
        <taxon>Bacteroidota</taxon>
        <taxon>Flavobacteriia</taxon>
        <taxon>Flavobacteriales</taxon>
        <taxon>Weeksellaceae</taxon>
        <taxon>Chryseobacterium group</taxon>
        <taxon>Kaistella</taxon>
    </lineage>
</organism>